<protein>
    <submittedName>
        <fullName evidence="6">TetR family transcriptional regulator</fullName>
    </submittedName>
</protein>
<dbReference type="AlphaFoldDB" id="A0A1Z2LB86"/>
<dbReference type="OrthoDB" id="2570341at2"/>
<dbReference type="InterPro" id="IPR001647">
    <property type="entry name" value="HTH_TetR"/>
</dbReference>
<dbReference type="PANTHER" id="PTHR30055">
    <property type="entry name" value="HTH-TYPE TRANSCRIPTIONAL REGULATOR RUTR"/>
    <property type="match status" value="1"/>
</dbReference>
<dbReference type="GO" id="GO:0003700">
    <property type="term" value="F:DNA-binding transcription factor activity"/>
    <property type="evidence" value="ECO:0007669"/>
    <property type="project" value="TreeGrafter"/>
</dbReference>
<dbReference type="Proteomes" id="UP000195755">
    <property type="component" value="Chromosome"/>
</dbReference>
<dbReference type="SUPFAM" id="SSF48498">
    <property type="entry name" value="Tetracyclin repressor-like, C-terminal domain"/>
    <property type="match status" value="1"/>
</dbReference>
<dbReference type="RefSeq" id="WP_087929344.1">
    <property type="nucleotide sequence ID" value="NZ_CP021744.1"/>
</dbReference>
<sequence>MAGQQTSGKAGSAEKAQLPLWERLARPAPAPRSALTAERIASVAVGIADAEGLDAVTMRRLATELGVAPMAAYRYVTGKDELLELMVDFVHGELPPPDEAAGWREAMRTLATRIRDLTLAHPWLARTSGPVLTPNLLAVPERALTALDGLGLDADSAMAVFHTVIAYVRGSVGSEIRLARLREERGWSDGEETREGLAPQMGWLLGTGRYPAYLRYARESTRKDDPLWQFETGLDCVLDGIAARMGI</sequence>
<dbReference type="Gene3D" id="1.10.10.60">
    <property type="entry name" value="Homeodomain-like"/>
    <property type="match status" value="1"/>
</dbReference>
<dbReference type="GO" id="GO:0045892">
    <property type="term" value="P:negative regulation of DNA-templated transcription"/>
    <property type="evidence" value="ECO:0007669"/>
    <property type="project" value="InterPro"/>
</dbReference>
<dbReference type="PANTHER" id="PTHR30055:SF151">
    <property type="entry name" value="TRANSCRIPTIONAL REGULATORY PROTEIN"/>
    <property type="match status" value="1"/>
</dbReference>
<feature type="DNA-binding region" description="H-T-H motif" evidence="4">
    <location>
        <begin position="57"/>
        <end position="76"/>
    </location>
</feature>
<dbReference type="InterPro" id="IPR050109">
    <property type="entry name" value="HTH-type_TetR-like_transc_reg"/>
</dbReference>
<dbReference type="GO" id="GO:0000976">
    <property type="term" value="F:transcription cis-regulatory region binding"/>
    <property type="evidence" value="ECO:0007669"/>
    <property type="project" value="TreeGrafter"/>
</dbReference>
<proteinExistence type="predicted"/>
<dbReference type="Gene3D" id="1.10.357.10">
    <property type="entry name" value="Tetracycline Repressor, domain 2"/>
    <property type="match status" value="1"/>
</dbReference>
<name>A0A1Z2LB86_9ACTN</name>
<dbReference type="InterPro" id="IPR009057">
    <property type="entry name" value="Homeodomain-like_sf"/>
</dbReference>
<organism evidence="6 7">
    <name type="scientific">Streptomyces albireticuli</name>
    <dbReference type="NCBI Taxonomy" id="1940"/>
    <lineage>
        <taxon>Bacteria</taxon>
        <taxon>Bacillati</taxon>
        <taxon>Actinomycetota</taxon>
        <taxon>Actinomycetes</taxon>
        <taxon>Kitasatosporales</taxon>
        <taxon>Streptomycetaceae</taxon>
        <taxon>Streptomyces</taxon>
    </lineage>
</organism>
<feature type="domain" description="HTH tetR-type" evidence="5">
    <location>
        <begin position="34"/>
        <end position="94"/>
    </location>
</feature>
<evidence type="ECO:0000313" key="7">
    <source>
        <dbReference type="Proteomes" id="UP000195755"/>
    </source>
</evidence>
<evidence type="ECO:0000256" key="3">
    <source>
        <dbReference type="ARBA" id="ARBA00023163"/>
    </source>
</evidence>
<evidence type="ECO:0000256" key="4">
    <source>
        <dbReference type="PROSITE-ProRule" id="PRU00335"/>
    </source>
</evidence>
<dbReference type="PROSITE" id="PS50977">
    <property type="entry name" value="HTH_TETR_2"/>
    <property type="match status" value="1"/>
</dbReference>
<keyword evidence="1" id="KW-0805">Transcription regulation</keyword>
<dbReference type="SUPFAM" id="SSF46689">
    <property type="entry name" value="Homeodomain-like"/>
    <property type="match status" value="1"/>
</dbReference>
<accession>A0A1Z2LB86</accession>
<dbReference type="InterPro" id="IPR036271">
    <property type="entry name" value="Tet_transcr_reg_TetR-rel_C_sf"/>
</dbReference>
<dbReference type="KEGG" id="salj:SMD11_5987"/>
<evidence type="ECO:0000259" key="5">
    <source>
        <dbReference type="PROSITE" id="PS50977"/>
    </source>
</evidence>
<keyword evidence="2 4" id="KW-0238">DNA-binding</keyword>
<dbReference type="Pfam" id="PF02909">
    <property type="entry name" value="TetR_C_1"/>
    <property type="match status" value="1"/>
</dbReference>
<dbReference type="Pfam" id="PF00440">
    <property type="entry name" value="TetR_N"/>
    <property type="match status" value="1"/>
</dbReference>
<evidence type="ECO:0000313" key="6">
    <source>
        <dbReference type="EMBL" id="ARZ71563.1"/>
    </source>
</evidence>
<evidence type="ECO:0000256" key="2">
    <source>
        <dbReference type="ARBA" id="ARBA00023125"/>
    </source>
</evidence>
<dbReference type="EMBL" id="CP021744">
    <property type="protein sequence ID" value="ARZ71563.1"/>
    <property type="molecule type" value="Genomic_DNA"/>
</dbReference>
<evidence type="ECO:0000256" key="1">
    <source>
        <dbReference type="ARBA" id="ARBA00023015"/>
    </source>
</evidence>
<gene>
    <name evidence="6" type="ORF">SMD11_5987</name>
</gene>
<dbReference type="InterPro" id="IPR004111">
    <property type="entry name" value="Repressor_TetR_C"/>
</dbReference>
<keyword evidence="3" id="KW-0804">Transcription</keyword>
<reference evidence="6 7" key="1">
    <citation type="submission" date="2017-06" db="EMBL/GenBank/DDBJ databases">
        <title>Streptomyces albireticuli Genome sequencing and assembly.</title>
        <authorList>
            <person name="Wang Y."/>
            <person name="Du B."/>
            <person name="Ding Y."/>
            <person name="Liu H."/>
            <person name="Hou Q."/>
            <person name="Liu K."/>
            <person name="Yao L."/>
            <person name="Wang C."/>
        </authorList>
    </citation>
    <scope>NUCLEOTIDE SEQUENCE [LARGE SCALE GENOMIC DNA]</scope>
    <source>
        <strain evidence="6 7">MDJK11</strain>
    </source>
</reference>